<reference evidence="5 6" key="1">
    <citation type="submission" date="2019-03" db="EMBL/GenBank/DDBJ databases">
        <title>Genomic Encyclopedia of Type Strains, Phase IV (KMG-IV): sequencing the most valuable type-strain genomes for metagenomic binning, comparative biology and taxonomic classification.</title>
        <authorList>
            <person name="Goeker M."/>
        </authorList>
    </citation>
    <scope>NUCLEOTIDE SEQUENCE [LARGE SCALE GENOMIC DNA]</scope>
    <source>
        <strain evidence="5 6">DSM 24629</strain>
    </source>
</reference>
<organism evidence="5 6">
    <name type="scientific">Natranaerovirga pectinivora</name>
    <dbReference type="NCBI Taxonomy" id="682400"/>
    <lineage>
        <taxon>Bacteria</taxon>
        <taxon>Bacillati</taxon>
        <taxon>Bacillota</taxon>
        <taxon>Clostridia</taxon>
        <taxon>Lachnospirales</taxon>
        <taxon>Natranaerovirgaceae</taxon>
        <taxon>Natranaerovirga</taxon>
    </lineage>
</organism>
<feature type="domain" description="SLH" evidence="4">
    <location>
        <begin position="406"/>
        <end position="464"/>
    </location>
</feature>
<name>A0A4R3MHI2_9FIRM</name>
<evidence type="ECO:0000259" key="4">
    <source>
        <dbReference type="PROSITE" id="PS51272"/>
    </source>
</evidence>
<accession>A0A4R3MHI2</accession>
<feature type="domain" description="SLH" evidence="4">
    <location>
        <begin position="469"/>
        <end position="525"/>
    </location>
</feature>
<sequence length="525" mass="56934">MKKVKSIIMITSLLVALSSNNVFALDSQVNAFINNETKMVNIEGKGAIPNKAITVKVERSDGSLDFIDQTTSRSNGDFSFEYITDGPYGEYTVKIGGNGFNSIRTTVFHYSEPTIPETPPSGGGNSQTPTTPPTPPVTVVENNDGSVSIIKEGKLNQATKVVELALDKDVLNNALEKANFSEKGSKTIVIEVPAVKGAKGYAKKLPAAAMNSEGLFRLSLVTEVGTFELENSTLANQNLKDTDEVVLNVSTVSVDNEGKKTVEAYFTVNNSKIKWKNTKAPIKISIPYTPSAGENPEHLVIKYIDEEGNATTISNGRYNVVEGTMDFTTSHFSKFAIAYVHETFSDLINHVWAQREIEVLASKGIIRGTSTVNNTFTPAANITRADFTRLLVNTLGLTADIADNFDDIDVNDYFYYEVGIAKALGISNGVGDNKFNPKAEITREEMMTLTGRAMTIAGIEVKSGNVSILNSFIDGDNVATYAQEPISTLVANGLIQGNANNTINPKGNATRAETATFMYRLYNFQ</sequence>
<comment type="caution">
    <text evidence="5">The sequence shown here is derived from an EMBL/GenBank/DDBJ whole genome shotgun (WGS) entry which is preliminary data.</text>
</comment>
<feature type="signal peptide" evidence="3">
    <location>
        <begin position="1"/>
        <end position="24"/>
    </location>
</feature>
<proteinExistence type="predicted"/>
<evidence type="ECO:0000256" key="2">
    <source>
        <dbReference type="SAM" id="MobiDB-lite"/>
    </source>
</evidence>
<keyword evidence="6" id="KW-1185">Reference proteome</keyword>
<evidence type="ECO:0000256" key="3">
    <source>
        <dbReference type="SAM" id="SignalP"/>
    </source>
</evidence>
<feature type="chain" id="PRO_5020574018" evidence="3">
    <location>
        <begin position="25"/>
        <end position="525"/>
    </location>
</feature>
<keyword evidence="1" id="KW-0677">Repeat</keyword>
<evidence type="ECO:0000313" key="6">
    <source>
        <dbReference type="Proteomes" id="UP000294902"/>
    </source>
</evidence>
<dbReference type="Proteomes" id="UP000294902">
    <property type="component" value="Unassembled WGS sequence"/>
</dbReference>
<dbReference type="AlphaFoldDB" id="A0A4R3MHI2"/>
<evidence type="ECO:0000256" key="1">
    <source>
        <dbReference type="ARBA" id="ARBA00022737"/>
    </source>
</evidence>
<feature type="region of interest" description="Disordered" evidence="2">
    <location>
        <begin position="113"/>
        <end position="135"/>
    </location>
</feature>
<gene>
    <name evidence="5" type="ORF">EDC18_10945</name>
</gene>
<dbReference type="EMBL" id="SMAL01000009">
    <property type="protein sequence ID" value="TCT13082.1"/>
    <property type="molecule type" value="Genomic_DNA"/>
</dbReference>
<evidence type="ECO:0000313" key="5">
    <source>
        <dbReference type="EMBL" id="TCT13082.1"/>
    </source>
</evidence>
<keyword evidence="3" id="KW-0732">Signal</keyword>
<dbReference type="OrthoDB" id="9798386at2"/>
<dbReference type="InterPro" id="IPR001119">
    <property type="entry name" value="SLH_dom"/>
</dbReference>
<dbReference type="Pfam" id="PF00395">
    <property type="entry name" value="SLH"/>
    <property type="match status" value="3"/>
</dbReference>
<dbReference type="RefSeq" id="WP_132253383.1">
    <property type="nucleotide sequence ID" value="NZ_SMAL01000009.1"/>
</dbReference>
<protein>
    <submittedName>
        <fullName evidence="5">S-layer family protein</fullName>
    </submittedName>
</protein>
<dbReference type="PROSITE" id="PS51272">
    <property type="entry name" value="SLH"/>
    <property type="match status" value="3"/>
</dbReference>
<feature type="domain" description="SLH" evidence="4">
    <location>
        <begin position="340"/>
        <end position="405"/>
    </location>
</feature>